<gene>
    <name evidence="1" type="ORF">CBM2634_U450002</name>
</gene>
<organism evidence="1 2">
    <name type="scientific">Cupriavidus taiwanensis</name>
    <dbReference type="NCBI Taxonomy" id="164546"/>
    <lineage>
        <taxon>Bacteria</taxon>
        <taxon>Pseudomonadati</taxon>
        <taxon>Pseudomonadota</taxon>
        <taxon>Betaproteobacteria</taxon>
        <taxon>Burkholderiales</taxon>
        <taxon>Burkholderiaceae</taxon>
        <taxon>Cupriavidus</taxon>
    </lineage>
</organism>
<dbReference type="Pfam" id="PF09933">
    <property type="entry name" value="DUF2165"/>
    <property type="match status" value="1"/>
</dbReference>
<accession>A0A375JE97</accession>
<evidence type="ECO:0000313" key="1">
    <source>
        <dbReference type="EMBL" id="SPS02901.1"/>
    </source>
</evidence>
<sequence length="49" mass="5376">MALTQSDKSMALRISKTLMVVAIALFASLVAFNNITDYFTNLSLSVMSF</sequence>
<protein>
    <submittedName>
        <fullName evidence="1">Uncharacterized protein</fullName>
    </submittedName>
</protein>
<proteinExistence type="predicted"/>
<dbReference type="InterPro" id="IPR018681">
    <property type="entry name" value="DUF2165_transmembrane"/>
</dbReference>
<evidence type="ECO:0000313" key="2">
    <source>
        <dbReference type="Proteomes" id="UP000256805"/>
    </source>
</evidence>
<dbReference type="EMBL" id="OVTA01000111">
    <property type="protein sequence ID" value="SPS02901.1"/>
    <property type="molecule type" value="Genomic_DNA"/>
</dbReference>
<name>A0A375JE97_9BURK</name>
<dbReference type="AlphaFoldDB" id="A0A375JE97"/>
<dbReference type="Proteomes" id="UP000256805">
    <property type="component" value="Unassembled WGS sequence"/>
</dbReference>
<reference evidence="1 2" key="1">
    <citation type="submission" date="2018-01" db="EMBL/GenBank/DDBJ databases">
        <authorList>
            <person name="Gaut B.S."/>
            <person name="Morton B.R."/>
            <person name="Clegg M.T."/>
            <person name="Duvall M.R."/>
        </authorList>
    </citation>
    <scope>NUCLEOTIDE SEQUENCE [LARGE SCALE GENOMIC DNA]</scope>
    <source>
        <strain evidence="1">Cupriavidus taiwanensis cmp 52</strain>
    </source>
</reference>